<organism evidence="1 2">
    <name type="scientific">Nonlabens xylanidelens</name>
    <dbReference type="NCBI Taxonomy" id="191564"/>
    <lineage>
        <taxon>Bacteria</taxon>
        <taxon>Pseudomonadati</taxon>
        <taxon>Bacteroidota</taxon>
        <taxon>Flavobacteriia</taxon>
        <taxon>Flavobacteriales</taxon>
        <taxon>Flavobacteriaceae</taxon>
        <taxon>Nonlabens</taxon>
    </lineage>
</organism>
<dbReference type="OrthoDB" id="5342145at2"/>
<dbReference type="RefSeq" id="WP_104516764.1">
    <property type="nucleotide sequence ID" value="NZ_MQVW01000002.1"/>
</dbReference>
<dbReference type="InterPro" id="IPR021445">
    <property type="entry name" value="DUF3095"/>
</dbReference>
<reference evidence="1 2" key="1">
    <citation type="submission" date="2018-02" db="EMBL/GenBank/DDBJ databases">
        <title>Genomic Encyclopedia of Archaeal and Bacterial Type Strains, Phase II (KMG-II): from individual species to whole genera.</title>
        <authorList>
            <person name="Goeker M."/>
        </authorList>
    </citation>
    <scope>NUCLEOTIDE SEQUENCE [LARGE SCALE GENOMIC DNA]</scope>
    <source>
        <strain evidence="1 2">DSM 16809</strain>
    </source>
</reference>
<protein>
    <recommendedName>
        <fullName evidence="3">DUF3095 family protein</fullName>
    </recommendedName>
</protein>
<evidence type="ECO:0008006" key="3">
    <source>
        <dbReference type="Google" id="ProtNLM"/>
    </source>
</evidence>
<dbReference type="AlphaFoldDB" id="A0A2S6IEE0"/>
<evidence type="ECO:0000313" key="2">
    <source>
        <dbReference type="Proteomes" id="UP000239002"/>
    </source>
</evidence>
<dbReference type="Proteomes" id="UP000239002">
    <property type="component" value="Unassembled WGS sequence"/>
</dbReference>
<comment type="caution">
    <text evidence="1">The sequence shown here is derived from an EMBL/GenBank/DDBJ whole genome shotgun (WGS) entry which is preliminary data.</text>
</comment>
<accession>A0A2S6IEE0</accession>
<name>A0A2S6IEE0_9FLAO</name>
<keyword evidence="2" id="KW-1185">Reference proteome</keyword>
<sequence length="384" mass="43145">MAATDTLFYSNLHLHYGSIHELINDEEAFTDVPNSWNIIVTDVEKSTQAVQAGKQQLVNLAATGSIVACLNISRAKGVEIPFFFGGDGATLIVPNEILNECLFALNLHQERCSISFDFFLRVGYRKVGEMVDKGASLKILKYKRNDLHLMPVILGNALQMAENEIKASPPVTAIEQFNFNLDLNGMECKWDKISPPDNKNEIISLIIKARKVEDQSRLYSQILEKIELIYGDDTIRHPIVAKRLKMVNSLSRIKAEVKMKFKNVTPSKLVSSWWRGVMGGWFTKNTKKGKNYINDLIQLTETLLLDGSINTVITGNVGQREQLLEYLDGLENDHLINYGYYSSSSSVLSCFVTAIDDYHIHFLDGENGGYTQASKVLKAKMKLV</sequence>
<dbReference type="EMBL" id="PTJE01000010">
    <property type="protein sequence ID" value="PPK92571.1"/>
    <property type="molecule type" value="Genomic_DNA"/>
</dbReference>
<gene>
    <name evidence="1" type="ORF">LY01_02972</name>
</gene>
<evidence type="ECO:0000313" key="1">
    <source>
        <dbReference type="EMBL" id="PPK92571.1"/>
    </source>
</evidence>
<proteinExistence type="predicted"/>
<dbReference type="Pfam" id="PF11294">
    <property type="entry name" value="DUF3095"/>
    <property type="match status" value="1"/>
</dbReference>